<reference evidence="3" key="1">
    <citation type="submission" date="2018-05" db="EMBL/GenBank/DDBJ databases">
        <authorList>
            <person name="Lanie J.A."/>
            <person name="Ng W.-L."/>
            <person name="Kazmierczak K.M."/>
            <person name="Andrzejewski T.M."/>
            <person name="Davidsen T.M."/>
            <person name="Wayne K.J."/>
            <person name="Tettelin H."/>
            <person name="Glass J.I."/>
            <person name="Rusch D."/>
            <person name="Podicherti R."/>
            <person name="Tsui H.-C.T."/>
            <person name="Winkler M.E."/>
        </authorList>
    </citation>
    <scope>NUCLEOTIDE SEQUENCE</scope>
</reference>
<gene>
    <name evidence="3" type="ORF">METZ01_LOCUS34225</name>
</gene>
<dbReference type="InterPro" id="IPR011853">
    <property type="entry name" value="TRAP_DctM-Dct_fused"/>
</dbReference>
<keyword evidence="1" id="KW-0472">Membrane</keyword>
<feature type="transmembrane region" description="Helical" evidence="1">
    <location>
        <begin position="595"/>
        <end position="614"/>
    </location>
</feature>
<feature type="transmembrane region" description="Helical" evidence="1">
    <location>
        <begin position="48"/>
        <end position="67"/>
    </location>
</feature>
<dbReference type="PANTHER" id="PTHR43849:SF2">
    <property type="entry name" value="BLL3936 PROTEIN"/>
    <property type="match status" value="1"/>
</dbReference>
<feature type="transmembrane region" description="Helical" evidence="1">
    <location>
        <begin position="343"/>
        <end position="359"/>
    </location>
</feature>
<dbReference type="InterPro" id="IPR010656">
    <property type="entry name" value="DctM"/>
</dbReference>
<dbReference type="EMBL" id="UINC01001465">
    <property type="protein sequence ID" value="SUZ81371.1"/>
    <property type="molecule type" value="Genomic_DNA"/>
</dbReference>
<feature type="transmembrane region" description="Helical" evidence="1">
    <location>
        <begin position="262"/>
        <end position="288"/>
    </location>
</feature>
<evidence type="ECO:0000256" key="1">
    <source>
        <dbReference type="SAM" id="Phobius"/>
    </source>
</evidence>
<feature type="domain" description="TRAP C4-dicarboxylate transport system permease DctM subunit" evidence="2">
    <location>
        <begin position="91"/>
        <end position="525"/>
    </location>
</feature>
<proteinExistence type="predicted"/>
<feature type="transmembrane region" description="Helical" evidence="1">
    <location>
        <begin position="565"/>
        <end position="583"/>
    </location>
</feature>
<keyword evidence="1" id="KW-1133">Transmembrane helix</keyword>
<organism evidence="3">
    <name type="scientific">marine metagenome</name>
    <dbReference type="NCBI Taxonomy" id="408172"/>
    <lineage>
        <taxon>unclassified sequences</taxon>
        <taxon>metagenomes</taxon>
        <taxon>ecological metagenomes</taxon>
    </lineage>
</organism>
<feature type="transmembrane region" description="Helical" evidence="1">
    <location>
        <begin position="419"/>
        <end position="447"/>
    </location>
</feature>
<feature type="transmembrane region" description="Helical" evidence="1">
    <location>
        <begin position="321"/>
        <end position="338"/>
    </location>
</feature>
<feature type="transmembrane region" description="Helical" evidence="1">
    <location>
        <begin position="79"/>
        <end position="96"/>
    </location>
</feature>
<feature type="transmembrane region" description="Helical" evidence="1">
    <location>
        <begin position="103"/>
        <end position="121"/>
    </location>
</feature>
<protein>
    <recommendedName>
        <fullName evidence="2">TRAP C4-dicarboxylate transport system permease DctM subunit domain-containing protein</fullName>
    </recommendedName>
</protein>
<name>A0A381QPU5_9ZZZZ</name>
<dbReference type="PANTHER" id="PTHR43849">
    <property type="entry name" value="BLL3936 PROTEIN"/>
    <property type="match status" value="1"/>
</dbReference>
<feature type="transmembrane region" description="Helical" evidence="1">
    <location>
        <begin position="379"/>
        <end position="407"/>
    </location>
</feature>
<dbReference type="NCBIfam" id="TIGR02123">
    <property type="entry name" value="TRAP_fused"/>
    <property type="match status" value="1"/>
</dbReference>
<feature type="transmembrane region" description="Helical" evidence="1">
    <location>
        <begin position="508"/>
        <end position="528"/>
    </location>
</feature>
<keyword evidence="1" id="KW-0812">Transmembrane</keyword>
<sequence>MDSLRLFSESPLLDFVITLQNHYYYALIGLLLPLCYLLNPSFRSPKSYLFDGVLSLAAFVSCIFFFINTENMLDYGWEFSAPGYAIWMSYLLWALIMEAVRRTGGWVLFTLVLVFSLYPIFAENLPGPISGMASSLGETAGYHVMSIESILGLPFRAFAQLVIGFLIFGIALQQTGGGRFFINLAFAAFGHVRGGSAKVAIVSSGLMGSMSGSVITNVLTTGQMTIPAMQKNGMEKEYAAGVESCASTGGVLLPPIMGSTAFVMATFLNVAYTTVALAAAIPALLYFFGLFVQVDAYAARRGLVGTPRDELPSLKETMKQGWFYIAAFLVLIFLLVYLQREAVAPFIATGLLLALNQLSPDYRWDFKQAGEFLVATGKLLMELLTIMAGVGLIVGALSITGLSGTLVNDLLYLAGDSTLLLLLMGAFCSFLLGIGMTVTAAYVFLAIVLAPALIQGGLDPMSVHLFILYWGMLSFITPPVALGAFAAASIAGSSALATGFKAMRLGSIIYFIPFFFVLEPALIMSGSWWETLLATAKVGIGIIFIAGALQRYLLGLGLLARKGAVGIIGRMLMAIGGGLIALPTTEVIGIDVGQLVLFISGSLAAVFGAILSLGHSGQSDKI</sequence>
<feature type="transmembrane region" description="Helical" evidence="1">
    <location>
        <begin position="153"/>
        <end position="172"/>
    </location>
</feature>
<evidence type="ECO:0000259" key="2">
    <source>
        <dbReference type="Pfam" id="PF06808"/>
    </source>
</evidence>
<feature type="transmembrane region" description="Helical" evidence="1">
    <location>
        <begin position="467"/>
        <end position="496"/>
    </location>
</feature>
<feature type="transmembrane region" description="Helical" evidence="1">
    <location>
        <begin position="534"/>
        <end position="553"/>
    </location>
</feature>
<dbReference type="Pfam" id="PF06808">
    <property type="entry name" value="DctM"/>
    <property type="match status" value="1"/>
</dbReference>
<accession>A0A381QPU5</accession>
<feature type="transmembrane region" description="Helical" evidence="1">
    <location>
        <begin position="22"/>
        <end position="39"/>
    </location>
</feature>
<dbReference type="AlphaFoldDB" id="A0A381QPU5"/>
<evidence type="ECO:0000313" key="3">
    <source>
        <dbReference type="EMBL" id="SUZ81371.1"/>
    </source>
</evidence>